<dbReference type="InterPro" id="IPR042635">
    <property type="entry name" value="MEGF10/SREC1/2-like"/>
</dbReference>
<dbReference type="SMART" id="SM00180">
    <property type="entry name" value="EGF_Lam"/>
    <property type="match status" value="3"/>
</dbReference>
<evidence type="ECO:0000256" key="4">
    <source>
        <dbReference type="ARBA" id="ARBA00023157"/>
    </source>
</evidence>
<gene>
    <name evidence="7" type="ORF">OFLC_LOCUS7128</name>
</gene>
<reference evidence="9" key="1">
    <citation type="submission" date="2016-06" db="UniProtKB">
        <authorList>
            <consortium name="WormBaseParasite"/>
        </authorList>
    </citation>
    <scope>IDENTIFICATION</scope>
</reference>
<evidence type="ECO:0000256" key="2">
    <source>
        <dbReference type="ARBA" id="ARBA00022729"/>
    </source>
</evidence>
<evidence type="ECO:0000256" key="3">
    <source>
        <dbReference type="ARBA" id="ARBA00022737"/>
    </source>
</evidence>
<dbReference type="STRING" id="387005.A0A183HI15"/>
<sequence>MLTIYFEIQGRFCENRCQKGFYGINCASKCFCYNENECDPVTGNCHCIGFTGKHCENPCPDGTFGEEVTRCHPMNGTCICLEGFQGERCDEKICPFDRFGPNCENECACNRKNTKLCHPTIGFCSCHAGYTGAGCNSPCPTSYYGENCEKKCECNLNTGSQCDPVTGQCICAAGYQGIRYGLTVLLIFEYLIRFTCDEKCPEGLFGMNCESKCNCKNGASCDHRFGTCNCTAGRLLSFTILRLFELL</sequence>
<keyword evidence="1" id="KW-0245">EGF-like domain</keyword>
<dbReference type="PANTHER" id="PTHR24043">
    <property type="entry name" value="SCAVENGER RECEPTOR CLASS F"/>
    <property type="match status" value="1"/>
</dbReference>
<dbReference type="PROSITE" id="PS00022">
    <property type="entry name" value="EGF_1"/>
    <property type="match status" value="1"/>
</dbReference>
<dbReference type="InterPro" id="IPR000742">
    <property type="entry name" value="EGF"/>
</dbReference>
<proteinExistence type="predicted"/>
<dbReference type="WBParaSite" id="OFLC_0000712601-mRNA-1">
    <property type="protein sequence ID" value="OFLC_0000712601-mRNA-1"/>
    <property type="gene ID" value="OFLC_0000712601"/>
</dbReference>
<dbReference type="GO" id="GO:0005044">
    <property type="term" value="F:scavenger receptor activity"/>
    <property type="evidence" value="ECO:0007669"/>
    <property type="project" value="InterPro"/>
</dbReference>
<evidence type="ECO:0000313" key="9">
    <source>
        <dbReference type="WBParaSite" id="OFLC_0000712601-mRNA-1"/>
    </source>
</evidence>
<organism evidence="9">
    <name type="scientific">Onchocerca flexuosa</name>
    <dbReference type="NCBI Taxonomy" id="387005"/>
    <lineage>
        <taxon>Eukaryota</taxon>
        <taxon>Metazoa</taxon>
        <taxon>Ecdysozoa</taxon>
        <taxon>Nematoda</taxon>
        <taxon>Chromadorea</taxon>
        <taxon>Rhabditida</taxon>
        <taxon>Spirurina</taxon>
        <taxon>Spiruromorpha</taxon>
        <taxon>Filarioidea</taxon>
        <taxon>Onchocercidae</taxon>
        <taxon>Onchocerca</taxon>
    </lineage>
</organism>
<keyword evidence="2" id="KW-0732">Signal</keyword>
<evidence type="ECO:0000313" key="8">
    <source>
        <dbReference type="Proteomes" id="UP000267606"/>
    </source>
</evidence>
<dbReference type="EMBL" id="UZAJ01007228">
    <property type="protein sequence ID" value="VDO49458.1"/>
    <property type="molecule type" value="Genomic_DNA"/>
</dbReference>
<dbReference type="AlphaFoldDB" id="A0A183HI15"/>
<evidence type="ECO:0000259" key="5">
    <source>
        <dbReference type="PROSITE" id="PS00022"/>
    </source>
</evidence>
<keyword evidence="3" id="KW-0677">Repeat</keyword>
<dbReference type="PRINTS" id="PR00011">
    <property type="entry name" value="EGFLAMININ"/>
</dbReference>
<dbReference type="Proteomes" id="UP000267606">
    <property type="component" value="Unassembled WGS sequence"/>
</dbReference>
<dbReference type="PANTHER" id="PTHR24043:SF8">
    <property type="entry name" value="EGF-LIKE DOMAIN-CONTAINING PROTEIN"/>
    <property type="match status" value="1"/>
</dbReference>
<protein>
    <submittedName>
        <fullName evidence="9">EGF-like domain protein</fullName>
    </submittedName>
</protein>
<evidence type="ECO:0000313" key="7">
    <source>
        <dbReference type="EMBL" id="VDO49458.1"/>
    </source>
</evidence>
<dbReference type="Gene3D" id="2.170.300.10">
    <property type="entry name" value="Tie2 ligand-binding domain superfamily"/>
    <property type="match status" value="3"/>
</dbReference>
<dbReference type="Pfam" id="PF00053">
    <property type="entry name" value="EGF_laminin"/>
    <property type="match status" value="3"/>
</dbReference>
<dbReference type="FunFam" id="2.170.300.10:FF:000041">
    <property type="entry name" value="Tyrosine protein kinase receptor tie-1, putative"/>
    <property type="match status" value="1"/>
</dbReference>
<evidence type="ECO:0000259" key="6">
    <source>
        <dbReference type="PROSITE" id="PS01186"/>
    </source>
</evidence>
<name>A0A183HI15_9BILA</name>
<accession>A0A183HI15</accession>
<dbReference type="PROSITE" id="PS01186">
    <property type="entry name" value="EGF_2"/>
    <property type="match status" value="1"/>
</dbReference>
<evidence type="ECO:0000256" key="1">
    <source>
        <dbReference type="ARBA" id="ARBA00022536"/>
    </source>
</evidence>
<reference evidence="7 8" key="2">
    <citation type="submission" date="2018-11" db="EMBL/GenBank/DDBJ databases">
        <authorList>
            <consortium name="Pathogen Informatics"/>
        </authorList>
    </citation>
    <scope>NUCLEOTIDE SEQUENCE [LARGE SCALE GENOMIC DNA]</scope>
</reference>
<dbReference type="InterPro" id="IPR002049">
    <property type="entry name" value="LE_dom"/>
</dbReference>
<feature type="domain" description="EGF-like" evidence="5 6">
    <location>
        <begin position="78"/>
        <end position="89"/>
    </location>
</feature>
<keyword evidence="4" id="KW-1015">Disulfide bond</keyword>
<keyword evidence="8" id="KW-1185">Reference proteome</keyword>